<reference evidence="1 2" key="1">
    <citation type="journal article" date="2021" name="Elife">
        <title>Chloroplast acquisition without the gene transfer in kleptoplastic sea slugs, Plakobranchus ocellatus.</title>
        <authorList>
            <person name="Maeda T."/>
            <person name="Takahashi S."/>
            <person name="Yoshida T."/>
            <person name="Shimamura S."/>
            <person name="Takaki Y."/>
            <person name="Nagai Y."/>
            <person name="Toyoda A."/>
            <person name="Suzuki Y."/>
            <person name="Arimoto A."/>
            <person name="Ishii H."/>
            <person name="Satoh N."/>
            <person name="Nishiyama T."/>
            <person name="Hasebe M."/>
            <person name="Maruyama T."/>
            <person name="Minagawa J."/>
            <person name="Obokata J."/>
            <person name="Shigenobu S."/>
        </authorList>
    </citation>
    <scope>NUCLEOTIDE SEQUENCE [LARGE SCALE GENOMIC DNA]</scope>
</reference>
<organism evidence="1 2">
    <name type="scientific">Elysia marginata</name>
    <dbReference type="NCBI Taxonomy" id="1093978"/>
    <lineage>
        <taxon>Eukaryota</taxon>
        <taxon>Metazoa</taxon>
        <taxon>Spiralia</taxon>
        <taxon>Lophotrochozoa</taxon>
        <taxon>Mollusca</taxon>
        <taxon>Gastropoda</taxon>
        <taxon>Heterobranchia</taxon>
        <taxon>Euthyneura</taxon>
        <taxon>Panpulmonata</taxon>
        <taxon>Sacoglossa</taxon>
        <taxon>Placobranchoidea</taxon>
        <taxon>Plakobranchidae</taxon>
        <taxon>Elysia</taxon>
    </lineage>
</organism>
<sequence>MTWRRETEAAMASTRKTWKELEEISPDKNVAEDLCWRSVLPGELRGEEEEEGFLFAFITTSPAVRPPPQAGYLLFAVKVDPSTLFLNVISTCIAASTPGTSTNEMSHEFHFVVIVKLHQIPIKSLTLVIGQL</sequence>
<accession>A0AAV4F8E6</accession>
<proteinExistence type="predicted"/>
<dbReference type="Proteomes" id="UP000762676">
    <property type="component" value="Unassembled WGS sequence"/>
</dbReference>
<keyword evidence="2" id="KW-1185">Reference proteome</keyword>
<name>A0AAV4F8E6_9GAST</name>
<protein>
    <submittedName>
        <fullName evidence="1">Uncharacterized protein</fullName>
    </submittedName>
</protein>
<gene>
    <name evidence="1" type="ORF">ElyMa_000297500</name>
</gene>
<dbReference type="AlphaFoldDB" id="A0AAV4F8E6"/>
<comment type="caution">
    <text evidence="1">The sequence shown here is derived from an EMBL/GenBank/DDBJ whole genome shotgun (WGS) entry which is preliminary data.</text>
</comment>
<evidence type="ECO:0000313" key="1">
    <source>
        <dbReference type="EMBL" id="GFR69234.1"/>
    </source>
</evidence>
<evidence type="ECO:0000313" key="2">
    <source>
        <dbReference type="Proteomes" id="UP000762676"/>
    </source>
</evidence>
<dbReference type="EMBL" id="BMAT01000601">
    <property type="protein sequence ID" value="GFR69234.1"/>
    <property type="molecule type" value="Genomic_DNA"/>
</dbReference>